<dbReference type="RefSeq" id="WP_102093153.1">
    <property type="nucleotide sequence ID" value="NZ_VZIZ01000042.1"/>
</dbReference>
<keyword evidence="3" id="KW-1185">Reference proteome</keyword>
<dbReference type="AlphaFoldDB" id="A0A6N7BV33"/>
<reference evidence="2 3" key="1">
    <citation type="submission" date="2019-09" db="EMBL/GenBank/DDBJ databases">
        <title>Draft genome sequence of Psychrobacter nivimaris LAMA 639, in search for biotechnological relevant genes.</title>
        <authorList>
            <person name="Lima A.O.S."/>
            <person name="Staloch B.E.K."/>
            <person name="Freitas R.C."/>
            <person name="Niero H."/>
            <person name="Silva M.A.C."/>
        </authorList>
    </citation>
    <scope>NUCLEOTIDE SEQUENCE [LARGE SCALE GENOMIC DNA]</scope>
    <source>
        <strain evidence="2 3">LAMA 639</strain>
    </source>
</reference>
<feature type="region of interest" description="Disordered" evidence="1">
    <location>
        <begin position="1"/>
        <end position="60"/>
    </location>
</feature>
<evidence type="ECO:0000313" key="3">
    <source>
        <dbReference type="Proteomes" id="UP000471465"/>
    </source>
</evidence>
<sequence length="60" mass="6726">MGNPYGNDHDDHDDDAEELNDADQQKENDEIQEMGKQGLTDQDFPKGRPLGTFSSSDTKK</sequence>
<protein>
    <submittedName>
        <fullName evidence="2">Uncharacterized protein</fullName>
    </submittedName>
</protein>
<dbReference type="EMBL" id="VZIZ01000042">
    <property type="protein sequence ID" value="KAF0567524.1"/>
    <property type="molecule type" value="Genomic_DNA"/>
</dbReference>
<feature type="compositionally biased region" description="Acidic residues" evidence="1">
    <location>
        <begin position="11"/>
        <end position="21"/>
    </location>
</feature>
<evidence type="ECO:0000256" key="1">
    <source>
        <dbReference type="SAM" id="MobiDB-lite"/>
    </source>
</evidence>
<evidence type="ECO:0000313" key="2">
    <source>
        <dbReference type="EMBL" id="KAF0567524.1"/>
    </source>
</evidence>
<dbReference type="Proteomes" id="UP000471465">
    <property type="component" value="Unassembled WGS sequence"/>
</dbReference>
<proteinExistence type="predicted"/>
<comment type="caution">
    <text evidence="2">The sequence shown here is derived from an EMBL/GenBank/DDBJ whole genome shotgun (WGS) entry which is preliminary data.</text>
</comment>
<accession>A0A6N7BV33</accession>
<gene>
    <name evidence="2" type="ORF">FQV37_2132</name>
</gene>
<name>A0A6N7BV33_9GAMM</name>
<organism evidence="2 3">
    <name type="scientific">Psychrobacter nivimaris</name>
    <dbReference type="NCBI Taxonomy" id="281738"/>
    <lineage>
        <taxon>Bacteria</taxon>
        <taxon>Pseudomonadati</taxon>
        <taxon>Pseudomonadota</taxon>
        <taxon>Gammaproteobacteria</taxon>
        <taxon>Moraxellales</taxon>
        <taxon>Moraxellaceae</taxon>
        <taxon>Psychrobacter</taxon>
    </lineage>
</organism>